<feature type="compositionally biased region" description="Basic residues" evidence="1">
    <location>
        <begin position="88"/>
        <end position="100"/>
    </location>
</feature>
<evidence type="ECO:0000313" key="2">
    <source>
        <dbReference type="EMBL" id="CAI5764869.1"/>
    </source>
</evidence>
<sequence length="119" mass="13319">MRPSSSSSIAGRAGPLELPGTPLRAWIRPVAAMIATQDVAEPVLPRKRFHWQPLRPAERGPKKSGQKPCLPPGDHLARTLLVLLPRYRKSQKQGRQRRLHTIPVPPRGGGAGRRKWRLH</sequence>
<protein>
    <submittedName>
        <fullName evidence="2">Uncharacterized protein</fullName>
    </submittedName>
</protein>
<feature type="region of interest" description="Disordered" evidence="1">
    <location>
        <begin position="88"/>
        <end position="119"/>
    </location>
</feature>
<accession>A0AA35JT96</accession>
<dbReference type="Proteomes" id="UP001178461">
    <property type="component" value="Chromosome 1"/>
</dbReference>
<evidence type="ECO:0000256" key="1">
    <source>
        <dbReference type="SAM" id="MobiDB-lite"/>
    </source>
</evidence>
<name>A0AA35JT96_9SAUR</name>
<evidence type="ECO:0000313" key="3">
    <source>
        <dbReference type="Proteomes" id="UP001178461"/>
    </source>
</evidence>
<feature type="region of interest" description="Disordered" evidence="1">
    <location>
        <begin position="51"/>
        <end position="74"/>
    </location>
</feature>
<keyword evidence="3" id="KW-1185">Reference proteome</keyword>
<proteinExistence type="predicted"/>
<reference evidence="2" key="1">
    <citation type="submission" date="2022-12" db="EMBL/GenBank/DDBJ databases">
        <authorList>
            <person name="Alioto T."/>
            <person name="Alioto T."/>
            <person name="Gomez Garrido J."/>
        </authorList>
    </citation>
    <scope>NUCLEOTIDE SEQUENCE</scope>
</reference>
<dbReference type="EMBL" id="OX395126">
    <property type="protein sequence ID" value="CAI5764869.1"/>
    <property type="molecule type" value="Genomic_DNA"/>
</dbReference>
<dbReference type="AlphaFoldDB" id="A0AA35JT96"/>
<organism evidence="2 3">
    <name type="scientific">Podarcis lilfordi</name>
    <name type="common">Lilford's wall lizard</name>
    <dbReference type="NCBI Taxonomy" id="74358"/>
    <lineage>
        <taxon>Eukaryota</taxon>
        <taxon>Metazoa</taxon>
        <taxon>Chordata</taxon>
        <taxon>Craniata</taxon>
        <taxon>Vertebrata</taxon>
        <taxon>Euteleostomi</taxon>
        <taxon>Lepidosauria</taxon>
        <taxon>Squamata</taxon>
        <taxon>Bifurcata</taxon>
        <taxon>Unidentata</taxon>
        <taxon>Episquamata</taxon>
        <taxon>Laterata</taxon>
        <taxon>Lacertibaenia</taxon>
        <taxon>Lacertidae</taxon>
        <taxon>Podarcis</taxon>
    </lineage>
</organism>
<gene>
    <name evidence="2" type="ORF">PODLI_1B033453</name>
</gene>